<proteinExistence type="predicted"/>
<evidence type="ECO:0000313" key="3">
    <source>
        <dbReference type="Proteomes" id="UP000812440"/>
    </source>
</evidence>
<comment type="caution">
    <text evidence="2">The sequence shown here is derived from an EMBL/GenBank/DDBJ whole genome shotgun (WGS) entry which is preliminary data.</text>
</comment>
<protein>
    <submittedName>
        <fullName evidence="2">Uncharacterized protein</fullName>
    </submittedName>
</protein>
<accession>A0A8T2IWV0</accession>
<dbReference type="EMBL" id="JAACNH010000007">
    <property type="protein sequence ID" value="KAG8437479.1"/>
    <property type="molecule type" value="Genomic_DNA"/>
</dbReference>
<gene>
    <name evidence="2" type="ORF">GDO86_008254</name>
</gene>
<reference evidence="2" key="1">
    <citation type="thesis" date="2020" institute="ProQuest LLC" country="789 East Eisenhower Parkway, Ann Arbor, MI, USA">
        <title>Comparative Genomics and Chromosome Evolution.</title>
        <authorList>
            <person name="Mudd A.B."/>
        </authorList>
    </citation>
    <scope>NUCLEOTIDE SEQUENCE</scope>
    <source>
        <strain evidence="2">Female2</strain>
        <tissue evidence="2">Blood</tissue>
    </source>
</reference>
<name>A0A8T2IWV0_9PIPI</name>
<sequence length="84" mass="9673">MHHAHHQRCAGSHGNGPYTKKGHPEIAHIARSWEHIQAHNTLLRVQKKYNQNYIKGKSQAKGTLRTLPRFPGTRRIFDDAHDAF</sequence>
<evidence type="ECO:0000313" key="2">
    <source>
        <dbReference type="EMBL" id="KAG8437479.1"/>
    </source>
</evidence>
<keyword evidence="3" id="KW-1185">Reference proteome</keyword>
<dbReference type="AlphaFoldDB" id="A0A8T2IWV0"/>
<feature type="region of interest" description="Disordered" evidence="1">
    <location>
        <begin position="1"/>
        <end position="25"/>
    </location>
</feature>
<dbReference type="Proteomes" id="UP000812440">
    <property type="component" value="Chromosome 4"/>
</dbReference>
<evidence type="ECO:0000256" key="1">
    <source>
        <dbReference type="SAM" id="MobiDB-lite"/>
    </source>
</evidence>
<organism evidence="2 3">
    <name type="scientific">Hymenochirus boettgeri</name>
    <name type="common">Congo dwarf clawed frog</name>
    <dbReference type="NCBI Taxonomy" id="247094"/>
    <lineage>
        <taxon>Eukaryota</taxon>
        <taxon>Metazoa</taxon>
        <taxon>Chordata</taxon>
        <taxon>Craniata</taxon>
        <taxon>Vertebrata</taxon>
        <taxon>Euteleostomi</taxon>
        <taxon>Amphibia</taxon>
        <taxon>Batrachia</taxon>
        <taxon>Anura</taxon>
        <taxon>Pipoidea</taxon>
        <taxon>Pipidae</taxon>
        <taxon>Pipinae</taxon>
        <taxon>Hymenochirus</taxon>
    </lineage>
</organism>